<dbReference type="EMBL" id="SRYG01000001">
    <property type="protein sequence ID" value="TGY67309.1"/>
    <property type="molecule type" value="Genomic_DNA"/>
</dbReference>
<dbReference type="Proteomes" id="UP000308836">
    <property type="component" value="Unassembled WGS sequence"/>
</dbReference>
<sequence length="287" mass="31207">MKDELVKALALDGHVRIYIARTTDMVQEARDRFDMGPIATDALGRTLSVASIMGGMLKSDKEMLTISINGHGPIGSITVDAYSNGNVRGFVSDPHVDAPSVAQAVGTEGTLTVIKDLNMVENFTGTVELQSGQIGEDFTYYFTLSEQTPSAVSVGVSTDANGKVEAAGALVLQMMPDATDTDIRIVEHVVEGLKPMSTIIKEYGDTDMSQLARDLFEDAQVLETTDIHFSCPCSKERTKGILMTLSKDEIQQMIDDDAGCEVTCNFCNEHYQFTKDELEAILEEMNA</sequence>
<evidence type="ECO:0000313" key="2">
    <source>
        <dbReference type="Proteomes" id="UP000308836"/>
    </source>
</evidence>
<comment type="caution">
    <text evidence="1">The sequence shown here is derived from an EMBL/GenBank/DDBJ whole genome shotgun (WGS) entry which is preliminary data.</text>
</comment>
<evidence type="ECO:0000313" key="1">
    <source>
        <dbReference type="EMBL" id="TGY67309.1"/>
    </source>
</evidence>
<keyword evidence="2" id="KW-1185">Reference proteome</keyword>
<gene>
    <name evidence="1" type="ORF">E5336_00600</name>
</gene>
<reference evidence="1" key="1">
    <citation type="submission" date="2019-04" db="EMBL/GenBank/DDBJ databases">
        <title>Microbes associate with the intestines of laboratory mice.</title>
        <authorList>
            <person name="Navarre W."/>
            <person name="Wong E."/>
            <person name="Huang K."/>
            <person name="Tropini C."/>
            <person name="Ng K."/>
            <person name="Yu B."/>
        </authorList>
    </citation>
    <scope>NUCLEOTIDE SEQUENCE</scope>
    <source>
        <strain evidence="1">NM09_H32</strain>
    </source>
</reference>
<protein>
    <submittedName>
        <fullName evidence="1">Hsp33 family molecular chaperone HslO</fullName>
    </submittedName>
</protein>
<name>A0AC61RA62_9FIRM</name>
<accession>A0AC61RA62</accession>
<proteinExistence type="predicted"/>
<organism evidence="1 2">
    <name type="scientific">Dubosiella muris</name>
    <dbReference type="NCBI Taxonomy" id="3038133"/>
    <lineage>
        <taxon>Bacteria</taxon>
        <taxon>Bacillati</taxon>
        <taxon>Bacillota</taxon>
        <taxon>Erysipelotrichia</taxon>
        <taxon>Erysipelotrichales</taxon>
        <taxon>Erysipelotrichaceae</taxon>
        <taxon>Dubosiella</taxon>
    </lineage>
</organism>